<name>A0A8S0RXN6_OLEEU</name>
<feature type="domain" description="DUF7731" evidence="2">
    <location>
        <begin position="100"/>
        <end position="199"/>
    </location>
</feature>
<organism evidence="3 4">
    <name type="scientific">Olea europaea subsp. europaea</name>
    <dbReference type="NCBI Taxonomy" id="158383"/>
    <lineage>
        <taxon>Eukaryota</taxon>
        <taxon>Viridiplantae</taxon>
        <taxon>Streptophyta</taxon>
        <taxon>Embryophyta</taxon>
        <taxon>Tracheophyta</taxon>
        <taxon>Spermatophyta</taxon>
        <taxon>Magnoliopsida</taxon>
        <taxon>eudicotyledons</taxon>
        <taxon>Gunneridae</taxon>
        <taxon>Pentapetalae</taxon>
        <taxon>asterids</taxon>
        <taxon>lamiids</taxon>
        <taxon>Lamiales</taxon>
        <taxon>Oleaceae</taxon>
        <taxon>Oleeae</taxon>
        <taxon>Olea</taxon>
    </lineage>
</organism>
<dbReference type="PANTHER" id="PTHR34366">
    <property type="entry name" value="OS07G0289901 PROTEIN-RELATED"/>
    <property type="match status" value="1"/>
</dbReference>
<dbReference type="Proteomes" id="UP000594638">
    <property type="component" value="Unassembled WGS sequence"/>
</dbReference>
<dbReference type="Gramene" id="OE9A034327T2">
    <property type="protein sequence ID" value="OE9A034327C2"/>
    <property type="gene ID" value="OE9A034327"/>
</dbReference>
<evidence type="ECO:0000313" key="3">
    <source>
        <dbReference type="EMBL" id="CAA2984104.1"/>
    </source>
</evidence>
<reference evidence="3 4" key="1">
    <citation type="submission" date="2019-12" db="EMBL/GenBank/DDBJ databases">
        <authorList>
            <person name="Alioto T."/>
            <person name="Alioto T."/>
            <person name="Gomez Garrido J."/>
        </authorList>
    </citation>
    <scope>NUCLEOTIDE SEQUENCE [LARGE SCALE GENOMIC DNA]</scope>
</reference>
<gene>
    <name evidence="3" type="ORF">OLEA9_A034327</name>
</gene>
<proteinExistence type="predicted"/>
<dbReference type="PANTHER" id="PTHR34366:SF2">
    <property type="entry name" value="OS07G0289901 PROTEIN"/>
    <property type="match status" value="1"/>
</dbReference>
<feature type="compositionally biased region" description="Acidic residues" evidence="1">
    <location>
        <begin position="61"/>
        <end position="84"/>
    </location>
</feature>
<evidence type="ECO:0000313" key="4">
    <source>
        <dbReference type="Proteomes" id="UP000594638"/>
    </source>
</evidence>
<dbReference type="Pfam" id="PF24865">
    <property type="entry name" value="DUF7731"/>
    <property type="match status" value="1"/>
</dbReference>
<dbReference type="OrthoDB" id="1843925at2759"/>
<evidence type="ECO:0000259" key="2">
    <source>
        <dbReference type="Pfam" id="PF24865"/>
    </source>
</evidence>
<dbReference type="EMBL" id="CACTIH010003753">
    <property type="protein sequence ID" value="CAA2984104.1"/>
    <property type="molecule type" value="Genomic_DNA"/>
</dbReference>
<keyword evidence="4" id="KW-1185">Reference proteome</keyword>
<sequence>MSLMAFSVTSKHWFLATVLVYIFVLLWESGKAYEDLTGKADEDHPHLGAAGVIANEYVPGAEDEGGEGEGEVEGGGEGEGEGEGEGDHHFPEGGTINSNPANIVDKALECFHDKYIYSHCDEAYRLSQSGEINVPPEYTEQYCKGPCLKETHHVLDCIDGIMKHFVFYNKATLSAIRETIKIGCSYGPKRGDFNVAEHLEAEEDSARPASKPVIYGLLLMFMAWRALF</sequence>
<evidence type="ECO:0000256" key="1">
    <source>
        <dbReference type="SAM" id="MobiDB-lite"/>
    </source>
</evidence>
<dbReference type="AlphaFoldDB" id="A0A8S0RXN6"/>
<comment type="caution">
    <text evidence="3">The sequence shown here is derived from an EMBL/GenBank/DDBJ whole genome shotgun (WGS) entry which is preliminary data.</text>
</comment>
<feature type="region of interest" description="Disordered" evidence="1">
    <location>
        <begin position="59"/>
        <end position="96"/>
    </location>
</feature>
<protein>
    <recommendedName>
        <fullName evidence="2">DUF7731 domain-containing protein</fullName>
    </recommendedName>
</protein>
<dbReference type="InterPro" id="IPR056633">
    <property type="entry name" value="DUF7731"/>
</dbReference>
<accession>A0A8S0RXN6</accession>